<protein>
    <submittedName>
        <fullName evidence="1">Uncharacterized protein</fullName>
    </submittedName>
</protein>
<reference evidence="1" key="2">
    <citation type="submission" date="2025-03" db="EMBL/GenBank/DDBJ databases">
        <authorList>
            <consortium name="ELIXIR-Norway"/>
            <consortium name="Elixir Norway"/>
        </authorList>
    </citation>
    <scope>NUCLEOTIDE SEQUENCE</scope>
</reference>
<evidence type="ECO:0000313" key="1">
    <source>
        <dbReference type="EMBL" id="CAN0177422.1"/>
    </source>
</evidence>
<organism evidence="1 2">
    <name type="scientific">Rangifer tarandus platyrhynchus</name>
    <name type="common">Svalbard reindeer</name>
    <dbReference type="NCBI Taxonomy" id="3082113"/>
    <lineage>
        <taxon>Eukaryota</taxon>
        <taxon>Metazoa</taxon>
        <taxon>Chordata</taxon>
        <taxon>Craniata</taxon>
        <taxon>Vertebrata</taxon>
        <taxon>Euteleostomi</taxon>
        <taxon>Mammalia</taxon>
        <taxon>Eutheria</taxon>
        <taxon>Laurasiatheria</taxon>
        <taxon>Artiodactyla</taxon>
        <taxon>Ruminantia</taxon>
        <taxon>Pecora</taxon>
        <taxon>Cervidae</taxon>
        <taxon>Odocoileinae</taxon>
        <taxon>Rangifer</taxon>
    </lineage>
</organism>
<dbReference type="EMBL" id="OX596106">
    <property type="protein sequence ID" value="CAN0177422.1"/>
    <property type="molecule type" value="Genomic_DNA"/>
</dbReference>
<sequence length="184" mass="19489">MAKGPPIVTSKPPESVSGKAPTSDSRAGLPAASTPVQCPQGHTLDARRLRLAPLRALQPRCHAEGRRNGANSLRSILPPAAALLPLPTLKGGCRRPTPKTANQGALSALRADRRIGAQSYREREAERARDRAAEMPAARRRSQGRAERVEGKREPSSAGGALGAEGQELGIQTQLHVRPLSNEG</sequence>
<gene>
    <name evidence="1" type="ORF">MRATA1EN22A_LOCUS13213</name>
</gene>
<proteinExistence type="predicted"/>
<name>A0AC59Z2F4_RANTA</name>
<reference evidence="1" key="1">
    <citation type="submission" date="2023-05" db="EMBL/GenBank/DDBJ databases">
        <authorList>
            <consortium name="ELIXIR-Norway"/>
        </authorList>
    </citation>
    <scope>NUCLEOTIDE SEQUENCE</scope>
</reference>
<accession>A0AC59Z2F4</accession>
<evidence type="ECO:0000313" key="2">
    <source>
        <dbReference type="Proteomes" id="UP001162501"/>
    </source>
</evidence>
<dbReference type="Proteomes" id="UP001162501">
    <property type="component" value="Chromosome 22"/>
</dbReference>